<comment type="catalytic activity">
    <reaction evidence="7">
        <text>D-glucose 6-phosphate + NADP(+) = 6-phospho-D-glucono-1,5-lactone + NADPH + H(+)</text>
        <dbReference type="Rhea" id="RHEA:15841"/>
        <dbReference type="ChEBI" id="CHEBI:15378"/>
        <dbReference type="ChEBI" id="CHEBI:57783"/>
        <dbReference type="ChEBI" id="CHEBI:57955"/>
        <dbReference type="ChEBI" id="CHEBI:58349"/>
        <dbReference type="ChEBI" id="CHEBI:61548"/>
        <dbReference type="EC" id="1.1.1.49"/>
    </reaction>
</comment>
<sequence length="522" mass="58042">MTINIEAVAENTSESSVTQAEPSVIVIFGASGDLTQRKLMPALCHLAHQGGLSAKSLIIGVDREPMSDEQFRVTMQTAVRKAKGEHLFDAGDWCQFAEKLHYFAGNLKDPDCYSGLAARIQALNGSLGNRLYYCATPPILASSIVGGLGQAGLHRETAGWARIIIEKPFGHDLASAQDLSETVAKVFSEHQIYRIDHYLGKETVQNILFFRFGNALFEPVWNRQHIEYIEITAAETLGVGHRGGYYEEAGALRDMVTNHLMQLLALIAMEPPIAFDADAVRDAKILLWKTIKPMTAKEVAEKTVRGRYGSGLIEGNEVPGYRQEPGVTAESHTETYVAAEFRIENWRWARVPFYLRTGKRLARGVTELTVHFKRPPQPLFADKAELIEPNVIALRIHPNEGIDIGFDAKQPGADMKTAHVRMDFSYQQAFEQRIPEAYETLLLDALCGDATLFTRSDGVEAQWRLIDPILEAWRKQPSGDIPSYTAGSEGPAVADELLARNGHRWRRLTTQPDGTDQTGKEQ</sequence>
<evidence type="ECO:0000256" key="1">
    <source>
        <dbReference type="ARBA" id="ARBA00004937"/>
    </source>
</evidence>
<dbReference type="GO" id="GO:0050661">
    <property type="term" value="F:NADP binding"/>
    <property type="evidence" value="ECO:0007669"/>
    <property type="project" value="UniProtKB-UniRule"/>
</dbReference>
<feature type="domain" description="Glucose-6-phosphate dehydrogenase NAD-binding" evidence="9">
    <location>
        <begin position="26"/>
        <end position="206"/>
    </location>
</feature>
<keyword evidence="5 7" id="KW-0560">Oxidoreductase</keyword>
<evidence type="ECO:0000256" key="6">
    <source>
        <dbReference type="ARBA" id="ARBA00023277"/>
    </source>
</evidence>
<feature type="binding site" evidence="7">
    <location>
        <position position="167"/>
    </location>
    <ligand>
        <name>NADP(+)</name>
        <dbReference type="ChEBI" id="CHEBI:58349"/>
    </ligand>
</feature>
<feature type="domain" description="Glucose-6-phosphate dehydrogenase C-terminal" evidence="10">
    <location>
        <begin position="209"/>
        <end position="506"/>
    </location>
</feature>
<evidence type="ECO:0000313" key="12">
    <source>
        <dbReference type="Proteomes" id="UP001225378"/>
    </source>
</evidence>
<feature type="active site" description="Proton acceptor" evidence="7">
    <location>
        <position position="259"/>
    </location>
</feature>
<comment type="function">
    <text evidence="7">Catalyzes the oxidation of glucose 6-phosphate to 6-phosphogluconolactone.</text>
</comment>
<dbReference type="SUPFAM" id="SSF51735">
    <property type="entry name" value="NAD(P)-binding Rossmann-fold domains"/>
    <property type="match status" value="1"/>
</dbReference>
<dbReference type="EC" id="1.1.1.49" evidence="7"/>
<accession>A0AAU7NRS4</accession>
<dbReference type="Pfam" id="PF00479">
    <property type="entry name" value="G6PD_N"/>
    <property type="match status" value="1"/>
</dbReference>
<dbReference type="Gene3D" id="3.40.50.720">
    <property type="entry name" value="NAD(P)-binding Rossmann-like Domain"/>
    <property type="match status" value="1"/>
</dbReference>
<dbReference type="NCBIfam" id="TIGR00871">
    <property type="entry name" value="zwf"/>
    <property type="match status" value="1"/>
</dbReference>
<dbReference type="AlphaFoldDB" id="A0AAU7NRS4"/>
<evidence type="ECO:0000313" key="11">
    <source>
        <dbReference type="EMBL" id="XBS19361.1"/>
    </source>
</evidence>
<evidence type="ECO:0000256" key="7">
    <source>
        <dbReference type="HAMAP-Rule" id="MF_00966"/>
    </source>
</evidence>
<comment type="caution">
    <text evidence="7">Lacks conserved residue(s) required for the propagation of feature annotation.</text>
</comment>
<dbReference type="GO" id="GO:0009051">
    <property type="term" value="P:pentose-phosphate shunt, oxidative branch"/>
    <property type="evidence" value="ECO:0007669"/>
    <property type="project" value="TreeGrafter"/>
</dbReference>
<comment type="pathway">
    <text evidence="1 7">Carbohydrate degradation; pentose phosphate pathway; D-ribulose 5-phosphate from D-glucose 6-phosphate (oxidative stage): step 1/3.</text>
</comment>
<keyword evidence="12" id="KW-1185">Reference proteome</keyword>
<feature type="binding site" evidence="7">
    <location>
        <position position="254"/>
    </location>
    <ligand>
        <name>substrate</name>
    </ligand>
</feature>
<dbReference type="Proteomes" id="UP001225378">
    <property type="component" value="Chromosome"/>
</dbReference>
<evidence type="ECO:0000256" key="2">
    <source>
        <dbReference type="ARBA" id="ARBA00009975"/>
    </source>
</evidence>
<keyword evidence="3 7" id="KW-0313">Glucose metabolism</keyword>
<evidence type="ECO:0000256" key="4">
    <source>
        <dbReference type="ARBA" id="ARBA00022857"/>
    </source>
</evidence>
<feature type="binding site" evidence="7">
    <location>
        <position position="235"/>
    </location>
    <ligand>
        <name>substrate</name>
    </ligand>
</feature>
<dbReference type="PIRSF" id="PIRSF000110">
    <property type="entry name" value="G6PD"/>
    <property type="match status" value="1"/>
</dbReference>
<feature type="binding site" evidence="7">
    <location>
        <position position="201"/>
    </location>
    <ligand>
        <name>substrate</name>
    </ligand>
</feature>
<dbReference type="Pfam" id="PF02781">
    <property type="entry name" value="G6PD_C"/>
    <property type="match status" value="1"/>
</dbReference>
<feature type="binding site" evidence="7">
    <location>
        <position position="197"/>
    </location>
    <ligand>
        <name>substrate</name>
    </ligand>
</feature>
<dbReference type="InterPro" id="IPR001282">
    <property type="entry name" value="G6P_DH"/>
</dbReference>
<protein>
    <recommendedName>
        <fullName evidence="7">Glucose-6-phosphate 1-dehydrogenase</fullName>
        <shortName evidence="7">G6PD</shortName>
        <ecNumber evidence="7">1.1.1.49</ecNumber>
    </recommendedName>
</protein>
<comment type="similarity">
    <text evidence="2 7">Belongs to the glucose-6-phosphate dehydrogenase family.</text>
</comment>
<dbReference type="SUPFAM" id="SSF55347">
    <property type="entry name" value="Glyceraldehyde-3-phosphate dehydrogenase-like, C-terminal domain"/>
    <property type="match status" value="1"/>
</dbReference>
<dbReference type="KEGG" id="mech:Q9L42_013410"/>
<dbReference type="PANTHER" id="PTHR23429">
    <property type="entry name" value="GLUCOSE-6-PHOSPHATE 1-DEHYDROGENASE G6PD"/>
    <property type="match status" value="1"/>
</dbReference>
<keyword evidence="6 7" id="KW-0119">Carbohydrate metabolism</keyword>
<evidence type="ECO:0000256" key="8">
    <source>
        <dbReference type="SAM" id="MobiDB-lite"/>
    </source>
</evidence>
<dbReference type="InterPro" id="IPR019796">
    <property type="entry name" value="G6P_DH_AS"/>
</dbReference>
<dbReference type="PRINTS" id="PR00079">
    <property type="entry name" value="G6PDHDRGNASE"/>
</dbReference>
<gene>
    <name evidence="7 11" type="primary">zwf</name>
    <name evidence="11" type="ORF">Q9L42_013410</name>
</gene>
<dbReference type="InterPro" id="IPR036291">
    <property type="entry name" value="NAD(P)-bd_dom_sf"/>
</dbReference>
<feature type="region of interest" description="Disordered" evidence="8">
    <location>
        <begin position="503"/>
        <end position="522"/>
    </location>
</feature>
<feature type="compositionally biased region" description="Polar residues" evidence="8">
    <location>
        <begin position="508"/>
        <end position="522"/>
    </location>
</feature>
<dbReference type="GO" id="GO:0004345">
    <property type="term" value="F:glucose-6-phosphate dehydrogenase activity"/>
    <property type="evidence" value="ECO:0007669"/>
    <property type="project" value="UniProtKB-UniRule"/>
</dbReference>
<dbReference type="InterPro" id="IPR022674">
    <property type="entry name" value="G6P_DH_NAD-bd"/>
</dbReference>
<keyword evidence="4 7" id="KW-0521">NADP</keyword>
<evidence type="ECO:0000256" key="5">
    <source>
        <dbReference type="ARBA" id="ARBA00023002"/>
    </source>
</evidence>
<proteinExistence type="inferred from homology"/>
<dbReference type="GO" id="GO:0006006">
    <property type="term" value="P:glucose metabolic process"/>
    <property type="evidence" value="ECO:0007669"/>
    <property type="project" value="UniProtKB-KW"/>
</dbReference>
<evidence type="ECO:0000256" key="3">
    <source>
        <dbReference type="ARBA" id="ARBA00022526"/>
    </source>
</evidence>
<dbReference type="RefSeq" id="WP_305907887.1">
    <property type="nucleotide sequence ID" value="NZ_CP157743.1"/>
</dbReference>
<name>A0AAU7NRS4_9GAMM</name>
<dbReference type="Gene3D" id="3.30.360.10">
    <property type="entry name" value="Dihydrodipicolinate Reductase, domain 2"/>
    <property type="match status" value="1"/>
</dbReference>
<dbReference type="HAMAP" id="MF_00966">
    <property type="entry name" value="G6PD"/>
    <property type="match status" value="1"/>
</dbReference>
<reference evidence="11 12" key="1">
    <citation type="journal article" date="2024" name="Microbiology">
        <title>Methylomarinum rosea sp. nov., a novel halophilic methanotrophic bacterium from the hypersaline Lake Elton.</title>
        <authorList>
            <person name="Suleimanov R.Z."/>
            <person name="Oshkin I.Y."/>
            <person name="Danilova O.V."/>
            <person name="Suzina N.E."/>
            <person name="Dedysh S.N."/>
        </authorList>
    </citation>
    <scope>NUCLEOTIDE SEQUENCE [LARGE SCALE GENOMIC DNA]</scope>
    <source>
        <strain evidence="11 12">Ch1-1</strain>
    </source>
</reference>
<dbReference type="PROSITE" id="PS00069">
    <property type="entry name" value="G6P_DEHYDROGENASE"/>
    <property type="match status" value="1"/>
</dbReference>
<dbReference type="PANTHER" id="PTHR23429:SF0">
    <property type="entry name" value="GLUCOSE-6-PHOSPHATE 1-DEHYDROGENASE"/>
    <property type="match status" value="1"/>
</dbReference>
<dbReference type="InterPro" id="IPR022675">
    <property type="entry name" value="G6P_DH_C"/>
</dbReference>
<organism evidence="11 12">
    <name type="scientific">Methylomarinum roseum</name>
    <dbReference type="NCBI Taxonomy" id="3067653"/>
    <lineage>
        <taxon>Bacteria</taxon>
        <taxon>Pseudomonadati</taxon>
        <taxon>Pseudomonadota</taxon>
        <taxon>Gammaproteobacteria</taxon>
        <taxon>Methylococcales</taxon>
        <taxon>Methylococcaceae</taxon>
        <taxon>Methylomarinum</taxon>
    </lineage>
</organism>
<feature type="binding site" evidence="7">
    <location>
        <position position="359"/>
    </location>
    <ligand>
        <name>substrate</name>
    </ligand>
</feature>
<evidence type="ECO:0000259" key="9">
    <source>
        <dbReference type="Pfam" id="PF00479"/>
    </source>
</evidence>
<feature type="binding site" evidence="7">
    <location>
        <position position="63"/>
    </location>
    <ligand>
        <name>NADP(+)</name>
        <dbReference type="ChEBI" id="CHEBI:58349"/>
    </ligand>
</feature>
<dbReference type="GO" id="GO:0005829">
    <property type="term" value="C:cytosol"/>
    <property type="evidence" value="ECO:0007669"/>
    <property type="project" value="TreeGrafter"/>
</dbReference>
<evidence type="ECO:0000259" key="10">
    <source>
        <dbReference type="Pfam" id="PF02781"/>
    </source>
</evidence>
<dbReference type="EMBL" id="CP157743">
    <property type="protein sequence ID" value="XBS19361.1"/>
    <property type="molecule type" value="Genomic_DNA"/>
</dbReference>